<dbReference type="EMBL" id="BK015355">
    <property type="protein sequence ID" value="DAE02912.1"/>
    <property type="molecule type" value="Genomic_DNA"/>
</dbReference>
<evidence type="ECO:0000256" key="2">
    <source>
        <dbReference type="ARBA" id="ARBA00022844"/>
    </source>
</evidence>
<name>A0A8S5P897_9CAUD</name>
<dbReference type="Gene3D" id="2.160.20.10">
    <property type="entry name" value="Single-stranded right-handed beta-helix, Pectin lyase-like"/>
    <property type="match status" value="1"/>
</dbReference>
<comment type="subcellular location">
    <subcellularLocation>
        <location evidence="1">Virion</location>
    </subcellularLocation>
</comment>
<dbReference type="InterPro" id="IPR011050">
    <property type="entry name" value="Pectin_lyase_fold/virulence"/>
</dbReference>
<dbReference type="GO" id="GO:0019058">
    <property type="term" value="P:viral life cycle"/>
    <property type="evidence" value="ECO:0007669"/>
    <property type="project" value="UniProtKB-ARBA"/>
</dbReference>
<sequence>MSYSRIIHDGLYTAPTFNLGGDCIQVWGSDGDTLIQDCIFDLSAVPLADQDEAIDCIKGAHVVIERCAFIGCKKAILGGNGDYPAEDQAGGCLILRNCAFVRCGRRCPEVQDGVIADMSQCWVHDWGVGCFDVRTFGAWAHNAACLTATNCVFSRSHSLSRKDWIVDHLNHLGEAYNDGGIRDIFSRPSWVSGQRRGIDFTGYGAGGSSGCRFVNCLQIGGGQESEGNPSLDWLRDLPDTSHTSLGMTLWEYARKELSLE</sequence>
<accession>A0A8S5P897</accession>
<keyword evidence="3" id="KW-0456">Lyase</keyword>
<dbReference type="SUPFAM" id="SSF51126">
    <property type="entry name" value="Pectin lyase-like"/>
    <property type="match status" value="1"/>
</dbReference>
<dbReference type="GO" id="GO:0044423">
    <property type="term" value="C:virion component"/>
    <property type="evidence" value="ECO:0007669"/>
    <property type="project" value="UniProtKB-KW"/>
</dbReference>
<reference evidence="3" key="1">
    <citation type="journal article" date="2021" name="Proc. Natl. Acad. Sci. U.S.A.">
        <title>A Catalog of Tens of Thousands of Viruses from Human Metagenomes Reveals Hidden Associations with Chronic Diseases.</title>
        <authorList>
            <person name="Tisza M.J."/>
            <person name="Buck C.B."/>
        </authorList>
    </citation>
    <scope>NUCLEOTIDE SEQUENCE</scope>
    <source>
        <strain evidence="3">Ct8Hx23</strain>
    </source>
</reference>
<keyword evidence="2" id="KW-0946">Virion</keyword>
<evidence type="ECO:0000313" key="3">
    <source>
        <dbReference type="EMBL" id="DAE02912.1"/>
    </source>
</evidence>
<evidence type="ECO:0000256" key="1">
    <source>
        <dbReference type="ARBA" id="ARBA00004328"/>
    </source>
</evidence>
<dbReference type="GO" id="GO:0016829">
    <property type="term" value="F:lyase activity"/>
    <property type="evidence" value="ECO:0007669"/>
    <property type="project" value="UniProtKB-KW"/>
</dbReference>
<protein>
    <submittedName>
        <fullName evidence="3">Pectate lyase A</fullName>
    </submittedName>
</protein>
<dbReference type="GO" id="GO:0051701">
    <property type="term" value="P:biological process involved in interaction with host"/>
    <property type="evidence" value="ECO:0007669"/>
    <property type="project" value="UniProtKB-ARBA"/>
</dbReference>
<dbReference type="InterPro" id="IPR012334">
    <property type="entry name" value="Pectin_lyas_fold"/>
</dbReference>
<proteinExistence type="predicted"/>
<organism evidence="3">
    <name type="scientific">Siphoviridae sp. ct8Hx23</name>
    <dbReference type="NCBI Taxonomy" id="2825360"/>
    <lineage>
        <taxon>Viruses</taxon>
        <taxon>Duplodnaviria</taxon>
        <taxon>Heunggongvirae</taxon>
        <taxon>Uroviricota</taxon>
        <taxon>Caudoviricetes</taxon>
    </lineage>
</organism>